<dbReference type="EMBL" id="UYRT01089894">
    <property type="protein sequence ID" value="VDN35436.1"/>
    <property type="molecule type" value="Genomic_DNA"/>
</dbReference>
<dbReference type="WBParaSite" id="GPUH_0002018801-mRNA-1">
    <property type="protein sequence ID" value="GPUH_0002018801-mRNA-1"/>
    <property type="gene ID" value="GPUH_0002018801"/>
</dbReference>
<evidence type="ECO:0000256" key="1">
    <source>
        <dbReference type="ARBA" id="ARBA00022527"/>
    </source>
</evidence>
<dbReference type="AlphaFoldDB" id="A0A183EGS2"/>
<accession>A0A183EGS2</accession>
<reference evidence="9" key="1">
    <citation type="submission" date="2016-06" db="UniProtKB">
        <authorList>
            <consortium name="WormBaseParasite"/>
        </authorList>
    </citation>
    <scope>IDENTIFICATION</scope>
</reference>
<dbReference type="GO" id="GO:0004674">
    <property type="term" value="F:protein serine/threonine kinase activity"/>
    <property type="evidence" value="ECO:0007669"/>
    <property type="project" value="UniProtKB-KW"/>
</dbReference>
<keyword evidence="8" id="KW-1185">Reference proteome</keyword>
<feature type="domain" description="Protein kinase" evidence="6">
    <location>
        <begin position="1"/>
        <end position="116"/>
    </location>
</feature>
<dbReference type="Proteomes" id="UP000271098">
    <property type="component" value="Unassembled WGS sequence"/>
</dbReference>
<keyword evidence="2" id="KW-0808">Transferase</keyword>
<evidence type="ECO:0000259" key="6">
    <source>
        <dbReference type="PROSITE" id="PS50011"/>
    </source>
</evidence>
<name>A0A183EGS2_9BILA</name>
<dbReference type="InterPro" id="IPR000719">
    <property type="entry name" value="Prot_kinase_dom"/>
</dbReference>
<keyword evidence="3" id="KW-0547">Nucleotide-binding</keyword>
<evidence type="ECO:0000313" key="9">
    <source>
        <dbReference type="WBParaSite" id="GPUH_0002018801-mRNA-1"/>
    </source>
</evidence>
<dbReference type="GO" id="GO:0005524">
    <property type="term" value="F:ATP binding"/>
    <property type="evidence" value="ECO:0007669"/>
    <property type="project" value="UniProtKB-KW"/>
</dbReference>
<proteinExistence type="predicted"/>
<dbReference type="InterPro" id="IPR011009">
    <property type="entry name" value="Kinase-like_dom_sf"/>
</dbReference>
<protein>
    <submittedName>
        <fullName evidence="9">Protein kinase domain-containing protein</fullName>
    </submittedName>
</protein>
<keyword evidence="1" id="KW-0723">Serine/threonine-protein kinase</keyword>
<evidence type="ECO:0000313" key="8">
    <source>
        <dbReference type="Proteomes" id="UP000271098"/>
    </source>
</evidence>
<dbReference type="PROSITE" id="PS50011">
    <property type="entry name" value="PROTEIN_KINASE_DOM"/>
    <property type="match status" value="1"/>
</dbReference>
<keyword evidence="4" id="KW-0418">Kinase</keyword>
<dbReference type="Gene3D" id="1.10.510.10">
    <property type="entry name" value="Transferase(Phosphotransferase) domain 1"/>
    <property type="match status" value="1"/>
</dbReference>
<evidence type="ECO:0000313" key="7">
    <source>
        <dbReference type="EMBL" id="VDN35436.1"/>
    </source>
</evidence>
<reference evidence="7 8" key="2">
    <citation type="submission" date="2018-11" db="EMBL/GenBank/DDBJ databases">
        <authorList>
            <consortium name="Pathogen Informatics"/>
        </authorList>
    </citation>
    <scope>NUCLEOTIDE SEQUENCE [LARGE SCALE GENOMIC DNA]</scope>
</reference>
<evidence type="ECO:0000256" key="4">
    <source>
        <dbReference type="ARBA" id="ARBA00022777"/>
    </source>
</evidence>
<evidence type="ECO:0000256" key="5">
    <source>
        <dbReference type="ARBA" id="ARBA00022840"/>
    </source>
</evidence>
<keyword evidence="5" id="KW-0067">ATP-binding</keyword>
<dbReference type="SUPFAM" id="SSF56112">
    <property type="entry name" value="Protein kinase-like (PK-like)"/>
    <property type="match status" value="1"/>
</dbReference>
<organism evidence="9">
    <name type="scientific">Gongylonema pulchrum</name>
    <dbReference type="NCBI Taxonomy" id="637853"/>
    <lineage>
        <taxon>Eukaryota</taxon>
        <taxon>Metazoa</taxon>
        <taxon>Ecdysozoa</taxon>
        <taxon>Nematoda</taxon>
        <taxon>Chromadorea</taxon>
        <taxon>Rhabditida</taxon>
        <taxon>Spirurina</taxon>
        <taxon>Spiruromorpha</taxon>
        <taxon>Spiruroidea</taxon>
        <taxon>Gongylonematidae</taxon>
        <taxon>Gongylonema</taxon>
    </lineage>
</organism>
<evidence type="ECO:0000256" key="2">
    <source>
        <dbReference type="ARBA" id="ARBA00022679"/>
    </source>
</evidence>
<gene>
    <name evidence="7" type="ORF">GPUH_LOCUS20161</name>
</gene>
<dbReference type="OrthoDB" id="3205605at2759"/>
<evidence type="ECO:0000256" key="3">
    <source>
        <dbReference type="ARBA" id="ARBA00022741"/>
    </source>
</evidence>
<sequence length="154" mass="17608">MAPEIAKETCYGQEVDWWAYGVLLHVLHTNRYPYPNCELLNVNIEKRMKTFAQMKSHPFFDGINWDDVALRKVNLVLLYFLSHSLLNKFFYQLSSCPSETDSNASTLHTSTVHLSLVTLDNAVGRDEVFVLAISSHPLARLPIALSFKRCFEVS</sequence>
<dbReference type="PANTHER" id="PTHR24351">
    <property type="entry name" value="RIBOSOMAL PROTEIN S6 KINASE"/>
    <property type="match status" value="1"/>
</dbReference>